<protein>
    <submittedName>
        <fullName evidence="4">Uncharacterized protein LOC113793424</fullName>
    </submittedName>
</protein>
<evidence type="ECO:0000256" key="1">
    <source>
        <dbReference type="ARBA" id="ARBA00004123"/>
    </source>
</evidence>
<dbReference type="InterPro" id="IPR036388">
    <property type="entry name" value="WH-like_DNA-bd_sf"/>
</dbReference>
<dbReference type="OrthoDB" id="6495628at2759"/>
<feature type="compositionally biased region" description="Polar residues" evidence="2">
    <location>
        <begin position="166"/>
        <end position="187"/>
    </location>
</feature>
<dbReference type="InterPro" id="IPR009057">
    <property type="entry name" value="Homeodomain-like_sf"/>
</dbReference>
<dbReference type="Proteomes" id="UP000515146">
    <property type="component" value="Unplaced"/>
</dbReference>
<dbReference type="GeneID" id="113793424"/>
<sequence length="187" mass="21119">MPKRFKSKEISDFQRGRIVGQSEGGQSQREIATNLEIPLSTVNKIIVEFKTKGKTSTDPRPGRPGPPECLLQAIKSAIDTNPRLKAYELADLFQISPRSVQNHLHRLGYKGCTVRRKYVPVTLKNKKKSNNQDQLLLEQSPEPNMTDDTDGQFVNDEHCKVEQPDRQSNIVGTISYPEQIQTSETNT</sequence>
<evidence type="ECO:0000313" key="3">
    <source>
        <dbReference type="Proteomes" id="UP000515146"/>
    </source>
</evidence>
<name>A0A6P6Y1X4_DERPT</name>
<proteinExistence type="predicted"/>
<dbReference type="AlphaFoldDB" id="A0A6P6Y1X4"/>
<dbReference type="SUPFAM" id="SSF46689">
    <property type="entry name" value="Homeodomain-like"/>
    <property type="match status" value="1"/>
</dbReference>
<reference evidence="4" key="1">
    <citation type="submission" date="2025-08" db="UniProtKB">
        <authorList>
            <consortium name="RefSeq"/>
        </authorList>
    </citation>
    <scope>IDENTIFICATION</scope>
    <source>
        <strain evidence="4">Airmid</strain>
    </source>
</reference>
<feature type="region of interest" description="Disordered" evidence="2">
    <location>
        <begin position="164"/>
        <end position="187"/>
    </location>
</feature>
<dbReference type="RefSeq" id="XP_027199260.1">
    <property type="nucleotide sequence ID" value="XM_027343459.1"/>
</dbReference>
<dbReference type="InParanoid" id="A0A6P6Y1X4"/>
<accession>A0A6P6Y1X4</accession>
<feature type="region of interest" description="Disordered" evidence="2">
    <location>
        <begin position="1"/>
        <end position="27"/>
    </location>
</feature>
<comment type="subcellular location">
    <subcellularLocation>
        <location evidence="1">Nucleus</location>
    </subcellularLocation>
</comment>
<dbReference type="OMA" id="WKCGISE"/>
<organism evidence="3 4">
    <name type="scientific">Dermatophagoides pteronyssinus</name>
    <name type="common">European house dust mite</name>
    <dbReference type="NCBI Taxonomy" id="6956"/>
    <lineage>
        <taxon>Eukaryota</taxon>
        <taxon>Metazoa</taxon>
        <taxon>Ecdysozoa</taxon>
        <taxon>Arthropoda</taxon>
        <taxon>Chelicerata</taxon>
        <taxon>Arachnida</taxon>
        <taxon>Acari</taxon>
        <taxon>Acariformes</taxon>
        <taxon>Sarcoptiformes</taxon>
        <taxon>Astigmata</taxon>
        <taxon>Psoroptidia</taxon>
        <taxon>Analgoidea</taxon>
        <taxon>Pyroglyphidae</taxon>
        <taxon>Dermatophagoidinae</taxon>
        <taxon>Dermatophagoides</taxon>
    </lineage>
</organism>
<evidence type="ECO:0000313" key="4">
    <source>
        <dbReference type="RefSeq" id="XP_027199260.1"/>
    </source>
</evidence>
<evidence type="ECO:0000256" key="2">
    <source>
        <dbReference type="SAM" id="MobiDB-lite"/>
    </source>
</evidence>
<dbReference type="KEGG" id="dpte:113793424"/>
<keyword evidence="3" id="KW-1185">Reference proteome</keyword>
<gene>
    <name evidence="4" type="primary">LOC113793424</name>
</gene>
<dbReference type="Gene3D" id="1.10.10.10">
    <property type="entry name" value="Winged helix-like DNA-binding domain superfamily/Winged helix DNA-binding domain"/>
    <property type="match status" value="1"/>
</dbReference>
<feature type="region of interest" description="Disordered" evidence="2">
    <location>
        <begin position="125"/>
        <end position="149"/>
    </location>
</feature>
<dbReference type="GO" id="GO:0005634">
    <property type="term" value="C:nucleus"/>
    <property type="evidence" value="ECO:0007669"/>
    <property type="project" value="UniProtKB-SubCell"/>
</dbReference>